<gene>
    <name evidence="1" type="ORF">C5167_014118</name>
</gene>
<keyword evidence="2" id="KW-1185">Reference proteome</keyword>
<reference evidence="1 2" key="1">
    <citation type="journal article" date="2018" name="Science">
        <title>The opium poppy genome and morphinan production.</title>
        <authorList>
            <person name="Guo L."/>
            <person name="Winzer T."/>
            <person name="Yang X."/>
            <person name="Li Y."/>
            <person name="Ning Z."/>
            <person name="He Z."/>
            <person name="Teodor R."/>
            <person name="Lu Y."/>
            <person name="Bowser T.A."/>
            <person name="Graham I.A."/>
            <person name="Ye K."/>
        </authorList>
    </citation>
    <scope>NUCLEOTIDE SEQUENCE [LARGE SCALE GENOMIC DNA]</scope>
    <source>
        <strain evidence="2">cv. HN1</strain>
        <tissue evidence="1">Leaves</tissue>
    </source>
</reference>
<name>A0A4Y7J298_PAPSO</name>
<dbReference type="EMBL" id="CM010717">
    <property type="protein sequence ID" value="RZC55263.1"/>
    <property type="molecule type" value="Genomic_DNA"/>
</dbReference>
<evidence type="ECO:0000313" key="1">
    <source>
        <dbReference type="EMBL" id="RZC55263.1"/>
    </source>
</evidence>
<organism evidence="1 2">
    <name type="scientific">Papaver somniferum</name>
    <name type="common">Opium poppy</name>
    <dbReference type="NCBI Taxonomy" id="3469"/>
    <lineage>
        <taxon>Eukaryota</taxon>
        <taxon>Viridiplantae</taxon>
        <taxon>Streptophyta</taxon>
        <taxon>Embryophyta</taxon>
        <taxon>Tracheophyta</taxon>
        <taxon>Spermatophyta</taxon>
        <taxon>Magnoliopsida</taxon>
        <taxon>Ranunculales</taxon>
        <taxon>Papaveraceae</taxon>
        <taxon>Papaveroideae</taxon>
        <taxon>Papaver</taxon>
    </lineage>
</organism>
<proteinExistence type="predicted"/>
<dbReference type="Proteomes" id="UP000316621">
    <property type="component" value="Chromosome 3"/>
</dbReference>
<evidence type="ECO:0000313" key="2">
    <source>
        <dbReference type="Proteomes" id="UP000316621"/>
    </source>
</evidence>
<sequence>MPNGRRTCIEDARKLADGGGLLVLLIEQSLML</sequence>
<dbReference type="AlphaFoldDB" id="A0A4Y7J298"/>
<dbReference type="Gramene" id="RZC55263">
    <property type="protein sequence ID" value="RZC55263"/>
    <property type="gene ID" value="C5167_014118"/>
</dbReference>
<accession>A0A4Y7J298</accession>
<protein>
    <submittedName>
        <fullName evidence="1">Uncharacterized protein</fullName>
    </submittedName>
</protein>